<dbReference type="OrthoDB" id="9780310at2"/>
<dbReference type="Gene3D" id="3.20.20.410">
    <property type="entry name" value="Protein of unknown function UPF0759"/>
    <property type="match status" value="1"/>
</dbReference>
<keyword evidence="2" id="KW-1185">Reference proteome</keyword>
<dbReference type="SUPFAM" id="SSF117396">
    <property type="entry name" value="TM1631-like"/>
    <property type="match status" value="1"/>
</dbReference>
<dbReference type="InterPro" id="IPR002763">
    <property type="entry name" value="DUF72"/>
</dbReference>
<dbReference type="PANTHER" id="PTHR30348">
    <property type="entry name" value="UNCHARACTERIZED PROTEIN YECE"/>
    <property type="match status" value="1"/>
</dbReference>
<reference evidence="2" key="1">
    <citation type="submission" date="2016-11" db="EMBL/GenBank/DDBJ databases">
        <authorList>
            <person name="Varghese N."/>
            <person name="Submissions S."/>
        </authorList>
    </citation>
    <scope>NUCLEOTIDE SEQUENCE [LARGE SCALE GENOMIC DNA]</scope>
    <source>
        <strain evidence="2">DSM 22212</strain>
    </source>
</reference>
<evidence type="ECO:0000313" key="2">
    <source>
        <dbReference type="Proteomes" id="UP000185812"/>
    </source>
</evidence>
<organism evidence="1 2">
    <name type="scientific">Rhodothermus profundi</name>
    <dbReference type="NCBI Taxonomy" id="633813"/>
    <lineage>
        <taxon>Bacteria</taxon>
        <taxon>Pseudomonadati</taxon>
        <taxon>Rhodothermota</taxon>
        <taxon>Rhodothermia</taxon>
        <taxon>Rhodothermales</taxon>
        <taxon>Rhodothermaceae</taxon>
        <taxon>Rhodothermus</taxon>
    </lineage>
</organism>
<dbReference type="Proteomes" id="UP000185812">
    <property type="component" value="Unassembled WGS sequence"/>
</dbReference>
<dbReference type="EMBL" id="FRAU01000001">
    <property type="protein sequence ID" value="SHK04419.1"/>
    <property type="molecule type" value="Genomic_DNA"/>
</dbReference>
<evidence type="ECO:0000313" key="1">
    <source>
        <dbReference type="EMBL" id="SHK04419.1"/>
    </source>
</evidence>
<proteinExistence type="predicted"/>
<accession>A0A1M6P900</accession>
<gene>
    <name evidence="1" type="ORF">SAMN04488087_0082</name>
</gene>
<dbReference type="AlphaFoldDB" id="A0A1M6P900"/>
<protein>
    <submittedName>
        <fullName evidence="1">Uncharacterized conserved protein YecE, DUF72 family</fullName>
    </submittedName>
</protein>
<sequence length="243" mass="28417">MRGRAWIGTSGWAYRHWRGVFYPEEVPSRQWLGYYAQIFDTVELNSTFYHLPRPTTVQRWHDQAPSGFRFAVKVSRLITHQRRLRDCAEALQTFFQAIEPLQEHLGPILYQLPPGLHADLERLEAFTALLPPGYLHVFEFRHRSWFTESVQAFLAQQGLIFCLHDWSRLQVPLWTTGPAVYVRFHGTSGRYAGSYEEATLQQWAHRIHDWLAEGRDVYVYFNNDIDGHAVLNARTLKTLLTTS</sequence>
<dbReference type="Pfam" id="PF01904">
    <property type="entry name" value="DUF72"/>
    <property type="match status" value="1"/>
</dbReference>
<dbReference type="PANTHER" id="PTHR30348:SF4">
    <property type="entry name" value="DUF72 DOMAIN-CONTAINING PROTEIN"/>
    <property type="match status" value="1"/>
</dbReference>
<dbReference type="STRING" id="633813.SAMN04488087_0082"/>
<name>A0A1M6P900_9BACT</name>
<dbReference type="InterPro" id="IPR036520">
    <property type="entry name" value="UPF0759_sf"/>
</dbReference>
<dbReference type="RefSeq" id="WP_072713880.1">
    <property type="nucleotide sequence ID" value="NZ_FRAU01000001.1"/>
</dbReference>